<accession>A0A9Q0N7U3</accession>
<dbReference type="EMBL" id="WJQU01000001">
    <property type="protein sequence ID" value="KAJ6645401.1"/>
    <property type="molecule type" value="Genomic_DNA"/>
</dbReference>
<keyword evidence="2" id="KW-1185">Reference proteome</keyword>
<evidence type="ECO:0000313" key="1">
    <source>
        <dbReference type="EMBL" id="KAJ6645401.1"/>
    </source>
</evidence>
<gene>
    <name evidence="1" type="ORF">Bhyg_00607</name>
</gene>
<reference evidence="1" key="1">
    <citation type="submission" date="2022-07" db="EMBL/GenBank/DDBJ databases">
        <authorList>
            <person name="Trinca V."/>
            <person name="Uliana J.V.C."/>
            <person name="Torres T.T."/>
            <person name="Ward R.J."/>
            <person name="Monesi N."/>
        </authorList>
    </citation>
    <scope>NUCLEOTIDE SEQUENCE</scope>
    <source>
        <strain evidence="1">HSMRA1968</strain>
        <tissue evidence="1">Whole embryos</tissue>
    </source>
</reference>
<proteinExistence type="predicted"/>
<sequence>MIVNFVTPCPGTYNIDYKRKYIYHDSFGGKKLPIPATKTLCIPNAIIVCDKCGLRVKGDFWQKMSPLSTYCRSCMTNEKDKAKYSIKRKNVKFKRLAELDSFDVRFKRRSCGNCLIQNNLLEPDL</sequence>
<dbReference type="AlphaFoldDB" id="A0A9Q0N7U3"/>
<evidence type="ECO:0000313" key="2">
    <source>
        <dbReference type="Proteomes" id="UP001151699"/>
    </source>
</evidence>
<name>A0A9Q0N7U3_9DIPT</name>
<organism evidence="1 2">
    <name type="scientific">Pseudolycoriella hygida</name>
    <dbReference type="NCBI Taxonomy" id="35572"/>
    <lineage>
        <taxon>Eukaryota</taxon>
        <taxon>Metazoa</taxon>
        <taxon>Ecdysozoa</taxon>
        <taxon>Arthropoda</taxon>
        <taxon>Hexapoda</taxon>
        <taxon>Insecta</taxon>
        <taxon>Pterygota</taxon>
        <taxon>Neoptera</taxon>
        <taxon>Endopterygota</taxon>
        <taxon>Diptera</taxon>
        <taxon>Nematocera</taxon>
        <taxon>Sciaroidea</taxon>
        <taxon>Sciaridae</taxon>
        <taxon>Pseudolycoriella</taxon>
    </lineage>
</organism>
<dbReference type="OrthoDB" id="8189408at2759"/>
<protein>
    <submittedName>
        <fullName evidence="1">Uncharacterized protein</fullName>
    </submittedName>
</protein>
<dbReference type="Proteomes" id="UP001151699">
    <property type="component" value="Chromosome A"/>
</dbReference>
<comment type="caution">
    <text evidence="1">The sequence shown here is derived from an EMBL/GenBank/DDBJ whole genome shotgun (WGS) entry which is preliminary data.</text>
</comment>